<dbReference type="STRING" id="1921803.NIES593_15945"/>
<dbReference type="OrthoDB" id="455378at2"/>
<dbReference type="PANTHER" id="PTHR34107:SF7">
    <property type="entry name" value="SLR2092 PROTEIN"/>
    <property type="match status" value="1"/>
</dbReference>
<dbReference type="AlphaFoldDB" id="A0A1U7HCM0"/>
<dbReference type="CDD" id="cd06260">
    <property type="entry name" value="DUF820-like"/>
    <property type="match status" value="1"/>
</dbReference>
<protein>
    <recommendedName>
        <fullName evidence="1">Putative restriction endonuclease domain-containing protein</fullName>
    </recommendedName>
</protein>
<dbReference type="EMBL" id="MRCB01000021">
    <property type="protein sequence ID" value="OKH21291.1"/>
    <property type="molecule type" value="Genomic_DNA"/>
</dbReference>
<gene>
    <name evidence="2" type="ORF">NIES593_15945</name>
</gene>
<dbReference type="InterPro" id="IPR012296">
    <property type="entry name" value="Nuclease_put_TT1808"/>
</dbReference>
<reference evidence="2 3" key="1">
    <citation type="submission" date="2016-11" db="EMBL/GenBank/DDBJ databases">
        <title>Draft Genome Sequences of Nine Cyanobacterial Strains from Diverse Habitats.</title>
        <authorList>
            <person name="Zhu T."/>
            <person name="Hou S."/>
            <person name="Lu X."/>
            <person name="Hess W.R."/>
        </authorList>
    </citation>
    <scope>NUCLEOTIDE SEQUENCE [LARGE SCALE GENOMIC DNA]</scope>
    <source>
        <strain evidence="2 3">NIES-593</strain>
    </source>
</reference>
<dbReference type="Pfam" id="PF05685">
    <property type="entry name" value="Uma2"/>
    <property type="match status" value="1"/>
</dbReference>
<dbReference type="SUPFAM" id="SSF52980">
    <property type="entry name" value="Restriction endonuclease-like"/>
    <property type="match status" value="1"/>
</dbReference>
<comment type="caution">
    <text evidence="2">The sequence shown here is derived from an EMBL/GenBank/DDBJ whole genome shotgun (WGS) entry which is preliminary data.</text>
</comment>
<evidence type="ECO:0000313" key="2">
    <source>
        <dbReference type="EMBL" id="OKH21291.1"/>
    </source>
</evidence>
<dbReference type="Proteomes" id="UP000186868">
    <property type="component" value="Unassembled WGS sequence"/>
</dbReference>
<name>A0A1U7HCM0_9CYAN</name>
<feature type="domain" description="Putative restriction endonuclease" evidence="1">
    <location>
        <begin position="17"/>
        <end position="187"/>
    </location>
</feature>
<evidence type="ECO:0000313" key="3">
    <source>
        <dbReference type="Proteomes" id="UP000186868"/>
    </source>
</evidence>
<organism evidence="2 3">
    <name type="scientific">Hydrococcus rivularis NIES-593</name>
    <dbReference type="NCBI Taxonomy" id="1921803"/>
    <lineage>
        <taxon>Bacteria</taxon>
        <taxon>Bacillati</taxon>
        <taxon>Cyanobacteriota</taxon>
        <taxon>Cyanophyceae</taxon>
        <taxon>Pleurocapsales</taxon>
        <taxon>Hydrococcaceae</taxon>
        <taxon>Hydrococcus</taxon>
    </lineage>
</organism>
<proteinExistence type="predicted"/>
<evidence type="ECO:0000259" key="1">
    <source>
        <dbReference type="Pfam" id="PF05685"/>
    </source>
</evidence>
<sequence>MNIRTLYIPKTLKITQEQFEQLARENRDRHLEKSATGELIIMPPTGGNTGRRNIEIEGQLWFWNRQTKLGVAFNSSTAFHLPNGADLSPDAAWISQHRWDTLTPEQQDTFPPLCPDFVIELRSKTDNMEPLRQKMQEYLDNGLRLGWLIDTKNRKVEIYRQDRPVEVLENPTTLSGEDVLPGFSLDLQGVWS</sequence>
<accession>A0A1U7HCM0</accession>
<dbReference type="PANTHER" id="PTHR34107">
    <property type="entry name" value="SLL0198 PROTEIN-RELATED"/>
    <property type="match status" value="1"/>
</dbReference>
<dbReference type="InterPro" id="IPR008538">
    <property type="entry name" value="Uma2"/>
</dbReference>
<dbReference type="RefSeq" id="WP_073600528.1">
    <property type="nucleotide sequence ID" value="NZ_MRCB01000021.1"/>
</dbReference>
<dbReference type="Gene3D" id="3.90.1570.10">
    <property type="entry name" value="tt1808, chain A"/>
    <property type="match status" value="1"/>
</dbReference>
<keyword evidence="3" id="KW-1185">Reference proteome</keyword>
<dbReference type="InterPro" id="IPR011335">
    <property type="entry name" value="Restrct_endonuc-II-like"/>
</dbReference>